<organism evidence="5 6">
    <name type="scientific">Neobacillus bataviensis</name>
    <dbReference type="NCBI Taxonomy" id="220685"/>
    <lineage>
        <taxon>Bacteria</taxon>
        <taxon>Bacillati</taxon>
        <taxon>Bacillota</taxon>
        <taxon>Bacilli</taxon>
        <taxon>Bacillales</taxon>
        <taxon>Bacillaceae</taxon>
        <taxon>Neobacillus</taxon>
    </lineage>
</organism>
<dbReference type="InterPro" id="IPR033248">
    <property type="entry name" value="Transketolase_C"/>
</dbReference>
<comment type="caution">
    <text evidence="5">The sequence shown here is derived from an EMBL/GenBank/DDBJ whole genome shotgun (WGS) entry which is preliminary data.</text>
</comment>
<dbReference type="EMBL" id="VIVN01000001">
    <property type="protein sequence ID" value="TWE09108.1"/>
    <property type="molecule type" value="Genomic_DNA"/>
</dbReference>
<dbReference type="InterPro" id="IPR009014">
    <property type="entry name" value="Transketo_C/PFOR_II"/>
</dbReference>
<dbReference type="Gene3D" id="3.40.50.970">
    <property type="match status" value="1"/>
</dbReference>
<dbReference type="FunFam" id="3.40.50.970:FF:000129">
    <property type="entry name" value="Transketolase"/>
    <property type="match status" value="1"/>
</dbReference>
<dbReference type="Pfam" id="PF02779">
    <property type="entry name" value="Transket_pyr"/>
    <property type="match status" value="1"/>
</dbReference>
<dbReference type="PANTHER" id="PTHR43825:SF1">
    <property type="entry name" value="TRANSKETOLASE-LIKE PYRIMIDINE-BINDING DOMAIN-CONTAINING PROTEIN"/>
    <property type="match status" value="1"/>
</dbReference>
<dbReference type="SMART" id="SM00861">
    <property type="entry name" value="Transket_pyr"/>
    <property type="match status" value="1"/>
</dbReference>
<evidence type="ECO:0000313" key="6">
    <source>
        <dbReference type="Proteomes" id="UP000319671"/>
    </source>
</evidence>
<dbReference type="AlphaFoldDB" id="A0A561E0E7"/>
<dbReference type="InterPro" id="IPR005475">
    <property type="entry name" value="Transketolase-like_Pyr-bd"/>
</dbReference>
<dbReference type="RefSeq" id="WP_144562709.1">
    <property type="nucleotide sequence ID" value="NZ_VIVN01000001.1"/>
</dbReference>
<evidence type="ECO:0000256" key="2">
    <source>
        <dbReference type="ARBA" id="ARBA00007131"/>
    </source>
</evidence>
<gene>
    <name evidence="5" type="ORF">FB550_1011140</name>
</gene>
<comment type="cofactor">
    <cofactor evidence="1">
        <name>thiamine diphosphate</name>
        <dbReference type="ChEBI" id="CHEBI:58937"/>
    </cofactor>
</comment>
<evidence type="ECO:0000259" key="4">
    <source>
        <dbReference type="SMART" id="SM00861"/>
    </source>
</evidence>
<dbReference type="SUPFAM" id="SSF52922">
    <property type="entry name" value="TK C-terminal domain-like"/>
    <property type="match status" value="1"/>
</dbReference>
<reference evidence="5 6" key="1">
    <citation type="submission" date="2019-06" db="EMBL/GenBank/DDBJ databases">
        <title>Sorghum-associated microbial communities from plants grown in Nebraska, USA.</title>
        <authorList>
            <person name="Schachtman D."/>
        </authorList>
    </citation>
    <scope>NUCLEOTIDE SEQUENCE [LARGE SCALE GENOMIC DNA]</scope>
    <source>
        <strain evidence="5 6">2482</strain>
    </source>
</reference>
<evidence type="ECO:0000313" key="5">
    <source>
        <dbReference type="EMBL" id="TWE09108.1"/>
    </source>
</evidence>
<dbReference type="PANTHER" id="PTHR43825">
    <property type="entry name" value="PYRUVATE DEHYDROGENASE E1 COMPONENT"/>
    <property type="match status" value="1"/>
</dbReference>
<evidence type="ECO:0000256" key="1">
    <source>
        <dbReference type="ARBA" id="ARBA00001964"/>
    </source>
</evidence>
<dbReference type="InterPro" id="IPR051157">
    <property type="entry name" value="PDH/Transketolase"/>
</dbReference>
<keyword evidence="3" id="KW-0786">Thiamine pyrophosphate</keyword>
<feature type="domain" description="Transketolase-like pyrimidine-binding" evidence="4">
    <location>
        <begin position="14"/>
        <end position="179"/>
    </location>
</feature>
<dbReference type="Gene3D" id="3.40.50.920">
    <property type="match status" value="1"/>
</dbReference>
<sequence length="322" mass="34441">MSIVALKSAKGNKIANRQAISEVLLDLAKENKDILVLTSDSRGSASLVNFGKELPEQIVEVGIAEQNLVGIASGLAASGKKPFVASPACFLSMRSIEQIKVDVAYSNTNVKLIGISGGVSYGALGMSHHSLQDLAVTRAIPGLDVMMPADRHEAKKMIEALVEYDRPVYLRIGRNPVEDSYVSEDYDFQIGKAVTMKEGTDITIIATGETVRIALDSAEALQIEGIDCRVINMHTIKPLDKEAILKAAEETGRIITIEEHSIYGGLGSAVAEVVSQGHPVPVKIIGLPDEPAIAGKTAEVFEYYGLSVDNVKKVAIQMVNKG</sequence>
<dbReference type="InterPro" id="IPR029061">
    <property type="entry name" value="THDP-binding"/>
</dbReference>
<dbReference type="CDD" id="cd07033">
    <property type="entry name" value="TPP_PYR_DXS_TK_like"/>
    <property type="match status" value="1"/>
</dbReference>
<accession>A0A561E0E7</accession>
<keyword evidence="6" id="KW-1185">Reference proteome</keyword>
<protein>
    <submittedName>
        <fullName evidence="5">Transketolase</fullName>
    </submittedName>
</protein>
<dbReference type="SUPFAM" id="SSF52518">
    <property type="entry name" value="Thiamin diphosphate-binding fold (THDP-binding)"/>
    <property type="match status" value="1"/>
</dbReference>
<dbReference type="Pfam" id="PF02780">
    <property type="entry name" value="Transketolase_C"/>
    <property type="match status" value="1"/>
</dbReference>
<dbReference type="Proteomes" id="UP000319671">
    <property type="component" value="Unassembled WGS sequence"/>
</dbReference>
<comment type="similarity">
    <text evidence="2">Belongs to the transketolase family.</text>
</comment>
<name>A0A561E0E7_9BACI</name>
<proteinExistence type="inferred from homology"/>
<evidence type="ECO:0000256" key="3">
    <source>
        <dbReference type="ARBA" id="ARBA00023052"/>
    </source>
</evidence>